<dbReference type="SMART" id="SM00382">
    <property type="entry name" value="AAA"/>
    <property type="match status" value="1"/>
</dbReference>
<dbReference type="AlphaFoldDB" id="A0A974NTQ7"/>
<organism evidence="8 9">
    <name type="scientific">Sphingomonas aliaeris</name>
    <dbReference type="NCBI Taxonomy" id="2759526"/>
    <lineage>
        <taxon>Bacteria</taxon>
        <taxon>Pseudomonadati</taxon>
        <taxon>Pseudomonadota</taxon>
        <taxon>Alphaproteobacteria</taxon>
        <taxon>Sphingomonadales</taxon>
        <taxon>Sphingomonadaceae</taxon>
        <taxon>Sphingomonas</taxon>
    </lineage>
</organism>
<keyword evidence="2" id="KW-0547">Nucleotide-binding</keyword>
<proteinExistence type="predicted"/>
<dbReference type="GO" id="GO:0022857">
    <property type="term" value="F:transmembrane transporter activity"/>
    <property type="evidence" value="ECO:0007669"/>
    <property type="project" value="InterPro"/>
</dbReference>
<dbReference type="RefSeq" id="WP_202092530.1">
    <property type="nucleotide sequence ID" value="NZ_CP061035.1"/>
</dbReference>
<name>A0A974NTQ7_9SPHN</name>
<dbReference type="InterPro" id="IPR005895">
    <property type="entry name" value="ABC_transptr_haem_export_CcmA"/>
</dbReference>
<evidence type="ECO:0000256" key="2">
    <source>
        <dbReference type="ARBA" id="ARBA00022741"/>
    </source>
</evidence>
<dbReference type="KEGG" id="sari:H5J25_15360"/>
<dbReference type="NCBIfam" id="TIGR01189">
    <property type="entry name" value="ccmA"/>
    <property type="match status" value="1"/>
</dbReference>
<evidence type="ECO:0000259" key="7">
    <source>
        <dbReference type="PROSITE" id="PS50893"/>
    </source>
</evidence>
<dbReference type="PROSITE" id="PS50893">
    <property type="entry name" value="ABC_TRANSPORTER_2"/>
    <property type="match status" value="1"/>
</dbReference>
<keyword evidence="3" id="KW-0201">Cytochrome c-type biogenesis</keyword>
<dbReference type="InterPro" id="IPR027417">
    <property type="entry name" value="P-loop_NTPase"/>
</dbReference>
<dbReference type="GO" id="GO:0017004">
    <property type="term" value="P:cytochrome complex assembly"/>
    <property type="evidence" value="ECO:0007669"/>
    <property type="project" value="UniProtKB-KW"/>
</dbReference>
<evidence type="ECO:0000313" key="8">
    <source>
        <dbReference type="EMBL" id="QQV76771.1"/>
    </source>
</evidence>
<keyword evidence="6" id="KW-0472">Membrane</keyword>
<feature type="domain" description="ABC transporter" evidence="7">
    <location>
        <begin position="5"/>
        <end position="192"/>
    </location>
</feature>
<evidence type="ECO:0000313" key="9">
    <source>
        <dbReference type="Proteomes" id="UP000595894"/>
    </source>
</evidence>
<protein>
    <submittedName>
        <fullName evidence="8">Heme ABC exporter ATP-binding protein CcmA</fullName>
    </submittedName>
</protein>
<dbReference type="PANTHER" id="PTHR43499">
    <property type="entry name" value="ABC TRANSPORTER I FAMILY MEMBER 1"/>
    <property type="match status" value="1"/>
</dbReference>
<gene>
    <name evidence="8" type="primary">ccmA</name>
    <name evidence="8" type="ORF">H5J25_15360</name>
</gene>
<keyword evidence="9" id="KW-1185">Reference proteome</keyword>
<evidence type="ECO:0000256" key="5">
    <source>
        <dbReference type="ARBA" id="ARBA00022967"/>
    </source>
</evidence>
<keyword evidence="5" id="KW-1278">Translocase</keyword>
<dbReference type="Proteomes" id="UP000595894">
    <property type="component" value="Chromosome"/>
</dbReference>
<dbReference type="InterPro" id="IPR003593">
    <property type="entry name" value="AAA+_ATPase"/>
</dbReference>
<dbReference type="Pfam" id="PF00005">
    <property type="entry name" value="ABC_tran"/>
    <property type="match status" value="1"/>
</dbReference>
<dbReference type="Gene3D" id="3.40.50.300">
    <property type="entry name" value="P-loop containing nucleotide triphosphate hydrolases"/>
    <property type="match status" value="1"/>
</dbReference>
<dbReference type="GO" id="GO:0016887">
    <property type="term" value="F:ATP hydrolysis activity"/>
    <property type="evidence" value="ECO:0007669"/>
    <property type="project" value="InterPro"/>
</dbReference>
<dbReference type="EMBL" id="CP061035">
    <property type="protein sequence ID" value="QQV76771.1"/>
    <property type="molecule type" value="Genomic_DNA"/>
</dbReference>
<evidence type="ECO:0000256" key="1">
    <source>
        <dbReference type="ARBA" id="ARBA00022448"/>
    </source>
</evidence>
<keyword evidence="1" id="KW-0813">Transport</keyword>
<evidence type="ECO:0000256" key="3">
    <source>
        <dbReference type="ARBA" id="ARBA00022748"/>
    </source>
</evidence>
<dbReference type="InterPro" id="IPR003439">
    <property type="entry name" value="ABC_transporter-like_ATP-bd"/>
</dbReference>
<dbReference type="GO" id="GO:0005524">
    <property type="term" value="F:ATP binding"/>
    <property type="evidence" value="ECO:0007669"/>
    <property type="project" value="UniProtKB-KW"/>
</dbReference>
<evidence type="ECO:0000256" key="6">
    <source>
        <dbReference type="ARBA" id="ARBA00023136"/>
    </source>
</evidence>
<evidence type="ECO:0000256" key="4">
    <source>
        <dbReference type="ARBA" id="ARBA00022840"/>
    </source>
</evidence>
<accession>A0A974NTQ7</accession>
<sequence length="193" mass="19811">MTAALAFDGVACMRGGRTVFANLSFDLNPGDAGVVSGPNGVGKSSLVRIAAGLLAPADGVVHASGRRALLGESSALDRDLTLVRALGFWAGIDGRADMLEEAMAAFDLMPIAAIPVRLLSTGQRRRAGLARIVASGADVWLLDEPANGLDESAVAMLEAAIVVHRARGGIALVATHTPIAIQSARRIALGPVR</sequence>
<keyword evidence="4 8" id="KW-0067">ATP-binding</keyword>
<reference evidence="9" key="1">
    <citation type="submission" date="2020-09" db="EMBL/GenBank/DDBJ databases">
        <title>Sphingomonas sp., a new species isolated from pork steak.</title>
        <authorList>
            <person name="Heidler von Heilborn D."/>
        </authorList>
    </citation>
    <scope>NUCLEOTIDE SEQUENCE [LARGE SCALE GENOMIC DNA]</scope>
</reference>
<dbReference type="SUPFAM" id="SSF52540">
    <property type="entry name" value="P-loop containing nucleoside triphosphate hydrolases"/>
    <property type="match status" value="1"/>
</dbReference>
<dbReference type="PANTHER" id="PTHR43499:SF1">
    <property type="entry name" value="ABC TRANSPORTER I FAMILY MEMBER 1"/>
    <property type="match status" value="1"/>
</dbReference>